<evidence type="ECO:0000313" key="3">
    <source>
        <dbReference type="Proteomes" id="UP000607197"/>
    </source>
</evidence>
<feature type="transmembrane region" description="Helical" evidence="1">
    <location>
        <begin position="76"/>
        <end position="100"/>
    </location>
</feature>
<organism evidence="2 3">
    <name type="scientific">Halocalculus aciditolerans</name>
    <dbReference type="NCBI Taxonomy" id="1383812"/>
    <lineage>
        <taxon>Archaea</taxon>
        <taxon>Methanobacteriati</taxon>
        <taxon>Methanobacteriota</taxon>
        <taxon>Stenosarchaea group</taxon>
        <taxon>Halobacteria</taxon>
        <taxon>Halobacteriales</taxon>
        <taxon>Halobacteriaceae</taxon>
        <taxon>Halocalculus</taxon>
    </lineage>
</organism>
<gene>
    <name evidence="2" type="ORF">GCM10009039_07800</name>
</gene>
<name>A0A830F9B4_9EURY</name>
<comment type="caution">
    <text evidence="2">The sequence shown here is derived from an EMBL/GenBank/DDBJ whole genome shotgun (WGS) entry which is preliminary data.</text>
</comment>
<accession>A0A830F9B4</accession>
<feature type="transmembrane region" description="Helical" evidence="1">
    <location>
        <begin position="20"/>
        <end position="39"/>
    </location>
</feature>
<dbReference type="Proteomes" id="UP000607197">
    <property type="component" value="Unassembled WGS sequence"/>
</dbReference>
<feature type="transmembrane region" description="Helical" evidence="1">
    <location>
        <begin position="107"/>
        <end position="128"/>
    </location>
</feature>
<dbReference type="EMBL" id="BMPG01000001">
    <property type="protein sequence ID" value="GGL51978.1"/>
    <property type="molecule type" value="Genomic_DNA"/>
</dbReference>
<sequence length="134" mass="15131">MEQRDVPGSEWELRVLVRVHEAFAVTTLIYVFSVFYPGSQTVIRDIYYVIPVPLFAMYYLYLSVAGPELISHPLRVASLLAISFVTAIPIYVIQPPILAVSRPIRKVTALIPEVLLAGSLLVLLVTIYDTYYRS</sequence>
<protein>
    <submittedName>
        <fullName evidence="2">Uncharacterized protein</fullName>
    </submittedName>
</protein>
<proteinExistence type="predicted"/>
<feature type="transmembrane region" description="Helical" evidence="1">
    <location>
        <begin position="46"/>
        <end position="64"/>
    </location>
</feature>
<evidence type="ECO:0000256" key="1">
    <source>
        <dbReference type="SAM" id="Phobius"/>
    </source>
</evidence>
<evidence type="ECO:0000313" key="2">
    <source>
        <dbReference type="EMBL" id="GGL51978.1"/>
    </source>
</evidence>
<keyword evidence="1" id="KW-1133">Transmembrane helix</keyword>
<reference evidence="2" key="1">
    <citation type="journal article" date="2014" name="Int. J. Syst. Evol. Microbiol.">
        <title>Complete genome sequence of Corynebacterium casei LMG S-19264T (=DSM 44701T), isolated from a smear-ripened cheese.</title>
        <authorList>
            <consortium name="US DOE Joint Genome Institute (JGI-PGF)"/>
            <person name="Walter F."/>
            <person name="Albersmeier A."/>
            <person name="Kalinowski J."/>
            <person name="Ruckert C."/>
        </authorList>
    </citation>
    <scope>NUCLEOTIDE SEQUENCE</scope>
    <source>
        <strain evidence="2">JCM 19596</strain>
    </source>
</reference>
<keyword evidence="1" id="KW-0472">Membrane</keyword>
<reference evidence="2" key="2">
    <citation type="submission" date="2020-09" db="EMBL/GenBank/DDBJ databases">
        <authorList>
            <person name="Sun Q."/>
            <person name="Ohkuma M."/>
        </authorList>
    </citation>
    <scope>NUCLEOTIDE SEQUENCE</scope>
    <source>
        <strain evidence="2">JCM 19596</strain>
    </source>
</reference>
<keyword evidence="3" id="KW-1185">Reference proteome</keyword>
<keyword evidence="1" id="KW-0812">Transmembrane</keyword>
<dbReference type="AlphaFoldDB" id="A0A830F9B4"/>